<dbReference type="GO" id="GO:0031564">
    <property type="term" value="P:transcription antitermination"/>
    <property type="evidence" value="ECO:0007669"/>
    <property type="project" value="UniProtKB-KW"/>
</dbReference>
<gene>
    <name evidence="5" type="primary">rfaH_6</name>
    <name evidence="5" type="ORF">SDC9_55278</name>
</gene>
<evidence type="ECO:0000313" key="5">
    <source>
        <dbReference type="EMBL" id="MPM08962.1"/>
    </source>
</evidence>
<name>A0A644WYR2_9ZZZZ</name>
<keyword evidence="1" id="KW-0889">Transcription antitermination</keyword>
<evidence type="ECO:0000256" key="1">
    <source>
        <dbReference type="ARBA" id="ARBA00022814"/>
    </source>
</evidence>
<dbReference type="SUPFAM" id="SSF82679">
    <property type="entry name" value="N-utilization substance G protein NusG, N-terminal domain"/>
    <property type="match status" value="1"/>
</dbReference>
<dbReference type="InterPro" id="IPR036735">
    <property type="entry name" value="NGN_dom_sf"/>
</dbReference>
<dbReference type="SMART" id="SM00738">
    <property type="entry name" value="NGN"/>
    <property type="match status" value="1"/>
</dbReference>
<keyword evidence="3" id="KW-0804">Transcription</keyword>
<comment type="caution">
    <text evidence="5">The sequence shown here is derived from an EMBL/GenBank/DDBJ whole genome shotgun (WGS) entry which is preliminary data.</text>
</comment>
<dbReference type="GO" id="GO:0006354">
    <property type="term" value="P:DNA-templated transcription elongation"/>
    <property type="evidence" value="ECO:0007669"/>
    <property type="project" value="InterPro"/>
</dbReference>
<dbReference type="Gene3D" id="3.30.70.940">
    <property type="entry name" value="NusG, N-terminal domain"/>
    <property type="match status" value="1"/>
</dbReference>
<reference evidence="5" key="1">
    <citation type="submission" date="2019-08" db="EMBL/GenBank/DDBJ databases">
        <authorList>
            <person name="Kucharzyk K."/>
            <person name="Murdoch R.W."/>
            <person name="Higgins S."/>
            <person name="Loffler F."/>
        </authorList>
    </citation>
    <scope>NUCLEOTIDE SEQUENCE</scope>
</reference>
<proteinExistence type="predicted"/>
<evidence type="ECO:0000256" key="2">
    <source>
        <dbReference type="ARBA" id="ARBA00023015"/>
    </source>
</evidence>
<sequence length="177" mass="20257">MSWYVLYTAARAEKQVAARIEAEGVEKGGVEAYLPLHRRRKKWSDRIKVVEEPLFRSYVFVKCEEHILYNLRQIPGVANFIWYNKRPARVRDEEIEAIKEFLVYAENRDLVTSGDRVQILCGSFEKREGRVLWADGKVASLYLEELGAKICVELENIGRVEKPGEGAPAAAGSTRKK</sequence>
<organism evidence="5">
    <name type="scientific">bioreactor metagenome</name>
    <dbReference type="NCBI Taxonomy" id="1076179"/>
    <lineage>
        <taxon>unclassified sequences</taxon>
        <taxon>metagenomes</taxon>
        <taxon>ecological metagenomes</taxon>
    </lineage>
</organism>
<dbReference type="PANTHER" id="PTHR30265:SF4">
    <property type="entry name" value="KOW MOTIF FAMILY PROTEIN, EXPRESSED"/>
    <property type="match status" value="1"/>
</dbReference>
<accession>A0A644WYR2</accession>
<dbReference type="AlphaFoldDB" id="A0A644WYR2"/>
<dbReference type="PANTHER" id="PTHR30265">
    <property type="entry name" value="RHO-INTERACTING TRANSCRIPTION TERMINATION FACTOR NUSG"/>
    <property type="match status" value="1"/>
</dbReference>
<dbReference type="InterPro" id="IPR006645">
    <property type="entry name" value="NGN-like_dom"/>
</dbReference>
<evidence type="ECO:0000256" key="3">
    <source>
        <dbReference type="ARBA" id="ARBA00023163"/>
    </source>
</evidence>
<feature type="domain" description="NusG-like N-terminal" evidence="4">
    <location>
        <begin position="1"/>
        <end position="102"/>
    </location>
</feature>
<dbReference type="Pfam" id="PF02357">
    <property type="entry name" value="NusG"/>
    <property type="match status" value="1"/>
</dbReference>
<dbReference type="CDD" id="cd09895">
    <property type="entry name" value="NGN_SP_UpxY"/>
    <property type="match status" value="1"/>
</dbReference>
<dbReference type="InterPro" id="IPR043425">
    <property type="entry name" value="NusG-like"/>
</dbReference>
<evidence type="ECO:0000259" key="4">
    <source>
        <dbReference type="SMART" id="SM00738"/>
    </source>
</evidence>
<dbReference type="EMBL" id="VSSQ01001512">
    <property type="protein sequence ID" value="MPM08962.1"/>
    <property type="molecule type" value="Genomic_DNA"/>
</dbReference>
<keyword evidence="2" id="KW-0805">Transcription regulation</keyword>
<protein>
    <submittedName>
        <fullName evidence="5">Transcription antitermination protein RfaH</fullName>
    </submittedName>
</protein>